<dbReference type="AlphaFoldDB" id="A0A543JH65"/>
<reference evidence="2 3" key="1">
    <citation type="submission" date="2019-06" db="EMBL/GenBank/DDBJ databases">
        <title>Sequencing the genomes of 1000 actinobacteria strains.</title>
        <authorList>
            <person name="Klenk H.-P."/>
        </authorList>
    </citation>
    <scope>NUCLEOTIDE SEQUENCE [LARGE SCALE GENOMIC DNA]</scope>
    <source>
        <strain evidence="2 3">DSM 45456</strain>
    </source>
</reference>
<accession>A0A543JH65</accession>
<dbReference type="Pfam" id="PF01370">
    <property type="entry name" value="Epimerase"/>
    <property type="match status" value="1"/>
</dbReference>
<evidence type="ECO:0000259" key="1">
    <source>
        <dbReference type="Pfam" id="PF01370"/>
    </source>
</evidence>
<evidence type="ECO:0000313" key="3">
    <source>
        <dbReference type="Proteomes" id="UP000316628"/>
    </source>
</evidence>
<sequence>MWWQHGRVGRRVGIMRILVLGGTVFLSKATAAEAVRRGHEVVCAARGESGRVPDGAVLVPVDRDVDLGPLEGAHFDAVVDVAKMSVTWVRRALRAVTADHWTFVSSCSVYADHSVPGTTATLEPLEDDPAAPMSSERYGAIKVASEHAVLDAVGDRAFIVRAGLITGPGDPSDRFGYWPNRLSRGGRVAVPDAPDQPAQHVDARDLATWIVDAAERRTAGTYDAVGPANPLSLVLGEVAGAVAPPGTVLVRIPEPVLQRHGVEPWTGPKSLPLWLPPSHRAMMFRDAGPALAAGLRVRPTAETAVDALAHERALGPDRTRRAGLPPDVEDALLLEVG</sequence>
<dbReference type="EMBL" id="VFPP01000001">
    <property type="protein sequence ID" value="TQM82183.1"/>
    <property type="molecule type" value="Genomic_DNA"/>
</dbReference>
<proteinExistence type="predicted"/>
<name>A0A543JH65_9PSEU</name>
<dbReference type="SUPFAM" id="SSF51735">
    <property type="entry name" value="NAD(P)-binding Rossmann-fold domains"/>
    <property type="match status" value="1"/>
</dbReference>
<dbReference type="Proteomes" id="UP000316628">
    <property type="component" value="Unassembled WGS sequence"/>
</dbReference>
<organism evidence="2 3">
    <name type="scientific">Saccharothrix saharensis</name>
    <dbReference type="NCBI Taxonomy" id="571190"/>
    <lineage>
        <taxon>Bacteria</taxon>
        <taxon>Bacillati</taxon>
        <taxon>Actinomycetota</taxon>
        <taxon>Actinomycetes</taxon>
        <taxon>Pseudonocardiales</taxon>
        <taxon>Pseudonocardiaceae</taxon>
        <taxon>Saccharothrix</taxon>
    </lineage>
</organism>
<protein>
    <submittedName>
        <fullName evidence="2">Nucleoside-diphosphate-sugar epimerase</fullName>
    </submittedName>
</protein>
<dbReference type="InterPro" id="IPR036291">
    <property type="entry name" value="NAD(P)-bd_dom_sf"/>
</dbReference>
<gene>
    <name evidence="2" type="ORF">FHX81_4580</name>
</gene>
<dbReference type="Gene3D" id="3.40.50.720">
    <property type="entry name" value="NAD(P)-binding Rossmann-like Domain"/>
    <property type="match status" value="1"/>
</dbReference>
<dbReference type="InterPro" id="IPR001509">
    <property type="entry name" value="Epimerase_deHydtase"/>
</dbReference>
<evidence type="ECO:0000313" key="2">
    <source>
        <dbReference type="EMBL" id="TQM82183.1"/>
    </source>
</evidence>
<keyword evidence="3" id="KW-1185">Reference proteome</keyword>
<feature type="domain" description="NAD-dependent epimerase/dehydratase" evidence="1">
    <location>
        <begin position="91"/>
        <end position="219"/>
    </location>
</feature>
<comment type="caution">
    <text evidence="2">The sequence shown here is derived from an EMBL/GenBank/DDBJ whole genome shotgun (WGS) entry which is preliminary data.</text>
</comment>